<dbReference type="InterPro" id="IPR001611">
    <property type="entry name" value="Leu-rich_rpt"/>
</dbReference>
<dbReference type="GO" id="GO:0038023">
    <property type="term" value="F:signaling receptor activity"/>
    <property type="evidence" value="ECO:0007669"/>
    <property type="project" value="TreeGrafter"/>
</dbReference>
<sequence length="759" mass="87664">MTIKEISTMPRKGYIRLYLWCLMNIILSIGGYKAHRCPEPCRCDFTSLSQGIVNCSYSPLRALPLDIPIPRNTTVLDLRYTGLYEIPPNALSHLENLKALYVGGNNIKHFHEENFAGLWNLEHLDLSPLHPDTNFDHATFPVRLFHDLTQLRVLIFGKMSVTMQVQQGYLDRTLAPLHRLQQVFFPGLPWRNLAFGPGYSNLTSLKTVVFHGHGSEVPVHLRKQSFAMLKNCPIERLAFIRSGLDAVEYGTMSSFPHLKTLDIEEASFISFREVEKFICDLNNTSIEALRMNSIFSRRNGEFEDKTWILSANTFRCLKSTSLKSLELLRDNIMKIDIQNFDFLIHLEYLDLSGNDVLRFLENDTQPSGWDTVYYKALSLSNLTLLRMDYNVYKTIMVNVEDVPSNSFWYGRPQLPLGPSKFQNSLQKTQQGPLPNLNPEEPILKVRLPENVEFWSTSWWAFGVNRFLRCDTLKGSVYFFPNKLRYLRIVDLNLNLNKFCPVMYGLDRLEFLDFSFNGFHFLHKHFFNTFISLVYLYAKENNLGPLIAEGGLHPIQLPNLEILDLSVNKISTIPKDFFGYLASLKRLDLSDNRISTLSFTMGNLLSIEYIGISTNQLTDFSTSELDYIRKMNARSFNVTLNVSNNPMDCTICDARGFLRWIIHSNFTIIFSNNSTCYVNGPKTSSERRLRRLERECESVTSSNQWLTFGVSLGVISAMACGLVVAFIYRWNIRFHVLLRHRHFRKRGFITAKHEDDNDKY</sequence>
<evidence type="ECO:0000256" key="8">
    <source>
        <dbReference type="ARBA" id="ARBA00023180"/>
    </source>
</evidence>
<dbReference type="Pfam" id="PF13855">
    <property type="entry name" value="LRR_8"/>
    <property type="match status" value="2"/>
</dbReference>
<dbReference type="Gene3D" id="3.80.10.10">
    <property type="entry name" value="Ribonuclease Inhibitor"/>
    <property type="match status" value="2"/>
</dbReference>
<gene>
    <name evidence="11" type="primary">LOC106150635</name>
</gene>
<dbReference type="RefSeq" id="XP_013379005.1">
    <property type="nucleotide sequence ID" value="XM_013523551.2"/>
</dbReference>
<keyword evidence="5" id="KW-0677">Repeat</keyword>
<organism evidence="10 11">
    <name type="scientific">Lingula anatina</name>
    <name type="common">Brachiopod</name>
    <name type="synonym">Lingula unguis</name>
    <dbReference type="NCBI Taxonomy" id="7574"/>
    <lineage>
        <taxon>Eukaryota</taxon>
        <taxon>Metazoa</taxon>
        <taxon>Spiralia</taxon>
        <taxon>Lophotrochozoa</taxon>
        <taxon>Brachiopoda</taxon>
        <taxon>Linguliformea</taxon>
        <taxon>Lingulata</taxon>
        <taxon>Lingulida</taxon>
        <taxon>Linguloidea</taxon>
        <taxon>Lingulidae</taxon>
        <taxon>Lingula</taxon>
    </lineage>
</organism>
<keyword evidence="3 9" id="KW-0812">Transmembrane</keyword>
<evidence type="ECO:0000313" key="11">
    <source>
        <dbReference type="RefSeq" id="XP_013379005.1"/>
    </source>
</evidence>
<dbReference type="SUPFAM" id="SSF52058">
    <property type="entry name" value="L domain-like"/>
    <property type="match status" value="2"/>
</dbReference>
<evidence type="ECO:0000256" key="3">
    <source>
        <dbReference type="ARBA" id="ARBA00022692"/>
    </source>
</evidence>
<evidence type="ECO:0000256" key="5">
    <source>
        <dbReference type="ARBA" id="ARBA00022737"/>
    </source>
</evidence>
<dbReference type="GO" id="GO:0005886">
    <property type="term" value="C:plasma membrane"/>
    <property type="evidence" value="ECO:0007669"/>
    <property type="project" value="TreeGrafter"/>
</dbReference>
<dbReference type="PANTHER" id="PTHR24365:SF530">
    <property type="entry name" value="MSTPROX-RELATED"/>
    <property type="match status" value="1"/>
</dbReference>
<dbReference type="InterPro" id="IPR003591">
    <property type="entry name" value="Leu-rich_rpt_typical-subtyp"/>
</dbReference>
<dbReference type="InParanoid" id="A0A1S3GYQ4"/>
<dbReference type="Proteomes" id="UP000085678">
    <property type="component" value="Unplaced"/>
</dbReference>
<dbReference type="PROSITE" id="PS51450">
    <property type="entry name" value="LRR"/>
    <property type="match status" value="2"/>
</dbReference>
<reference evidence="11" key="1">
    <citation type="submission" date="2025-08" db="UniProtKB">
        <authorList>
            <consortium name="RefSeq"/>
        </authorList>
    </citation>
    <scope>IDENTIFICATION</scope>
    <source>
        <tissue evidence="11">Gonads</tissue>
    </source>
</reference>
<dbReference type="AlphaFoldDB" id="A0A1S3GYQ4"/>
<evidence type="ECO:0000313" key="10">
    <source>
        <dbReference type="Proteomes" id="UP000085678"/>
    </source>
</evidence>
<keyword evidence="8" id="KW-0325">Glycoprotein</keyword>
<evidence type="ECO:0000256" key="9">
    <source>
        <dbReference type="SAM" id="Phobius"/>
    </source>
</evidence>
<dbReference type="STRING" id="7574.A0A1S3GYQ4"/>
<dbReference type="InterPro" id="IPR032675">
    <property type="entry name" value="LRR_dom_sf"/>
</dbReference>
<name>A0A1S3GYQ4_LINAN</name>
<keyword evidence="7 9" id="KW-0472">Membrane</keyword>
<evidence type="ECO:0000256" key="4">
    <source>
        <dbReference type="ARBA" id="ARBA00022729"/>
    </source>
</evidence>
<feature type="transmembrane region" description="Helical" evidence="9">
    <location>
        <begin position="14"/>
        <end position="32"/>
    </location>
</feature>
<comment type="subcellular location">
    <subcellularLocation>
        <location evidence="1">Membrane</location>
        <topology evidence="1">Single-pass membrane protein</topology>
    </subcellularLocation>
</comment>
<protein>
    <submittedName>
        <fullName evidence="11">Toll-like receptor 7</fullName>
    </submittedName>
</protein>
<dbReference type="OrthoDB" id="676979at2759"/>
<accession>A0A1S3GYQ4</accession>
<keyword evidence="10" id="KW-1185">Reference proteome</keyword>
<evidence type="ECO:0000256" key="7">
    <source>
        <dbReference type="ARBA" id="ARBA00023136"/>
    </source>
</evidence>
<dbReference type="GeneID" id="106150635"/>
<keyword evidence="4" id="KW-0732">Signal</keyword>
<proteinExistence type="predicted"/>
<dbReference type="GO" id="GO:0007165">
    <property type="term" value="P:signal transduction"/>
    <property type="evidence" value="ECO:0007669"/>
    <property type="project" value="TreeGrafter"/>
</dbReference>
<keyword evidence="6 9" id="KW-1133">Transmembrane helix</keyword>
<feature type="transmembrane region" description="Helical" evidence="9">
    <location>
        <begin position="704"/>
        <end position="727"/>
    </location>
</feature>
<dbReference type="PANTHER" id="PTHR24365">
    <property type="entry name" value="TOLL-LIKE RECEPTOR"/>
    <property type="match status" value="1"/>
</dbReference>
<dbReference type="KEGG" id="lak:106150635"/>
<keyword evidence="2" id="KW-0433">Leucine-rich repeat</keyword>
<evidence type="ECO:0000256" key="6">
    <source>
        <dbReference type="ARBA" id="ARBA00022989"/>
    </source>
</evidence>
<dbReference type="SMART" id="SM00369">
    <property type="entry name" value="LRR_TYP"/>
    <property type="match status" value="6"/>
</dbReference>
<evidence type="ECO:0000256" key="2">
    <source>
        <dbReference type="ARBA" id="ARBA00022614"/>
    </source>
</evidence>
<evidence type="ECO:0000256" key="1">
    <source>
        <dbReference type="ARBA" id="ARBA00004167"/>
    </source>
</evidence>